<dbReference type="EMBL" id="GECZ01029916">
    <property type="protein sequence ID" value="JAS39853.1"/>
    <property type="molecule type" value="Transcribed_RNA"/>
</dbReference>
<sequence length="142" mass="16628">TCEELKLKIKSPQLNEAAKRTVVAELLIYKRQSQQFYSALQYEAPEDAKEENNILSIAFYYMQNISLPKVPVQERFYLRQLTVNVFCTKYLKSRNSNIYLYHEGEDHNGPSEVYSFLDDYLKHVLESVTELRIFSDNCAGQN</sequence>
<reference evidence="1" key="1">
    <citation type="submission" date="2015-11" db="EMBL/GenBank/DDBJ databases">
        <title>De novo transcriptome assembly of four potential Pierce s Disease insect vectors from Arizona vineyards.</title>
        <authorList>
            <person name="Tassone E.E."/>
        </authorList>
    </citation>
    <scope>NUCLEOTIDE SEQUENCE</scope>
</reference>
<feature type="non-terminal residue" evidence="1">
    <location>
        <position position="142"/>
    </location>
</feature>
<name>A0A1B6EPW1_9HEMI</name>
<gene>
    <name evidence="1" type="ORF">g.2292</name>
</gene>
<organism evidence="1">
    <name type="scientific">Cuerna arida</name>
    <dbReference type="NCBI Taxonomy" id="1464854"/>
    <lineage>
        <taxon>Eukaryota</taxon>
        <taxon>Metazoa</taxon>
        <taxon>Ecdysozoa</taxon>
        <taxon>Arthropoda</taxon>
        <taxon>Hexapoda</taxon>
        <taxon>Insecta</taxon>
        <taxon>Pterygota</taxon>
        <taxon>Neoptera</taxon>
        <taxon>Paraneoptera</taxon>
        <taxon>Hemiptera</taxon>
        <taxon>Auchenorrhyncha</taxon>
        <taxon>Membracoidea</taxon>
        <taxon>Cicadellidae</taxon>
        <taxon>Cicadellinae</taxon>
        <taxon>Proconiini</taxon>
        <taxon>Cuerna</taxon>
    </lineage>
</organism>
<feature type="non-terminal residue" evidence="1">
    <location>
        <position position="1"/>
    </location>
</feature>
<evidence type="ECO:0000313" key="1">
    <source>
        <dbReference type="EMBL" id="JAS39853.1"/>
    </source>
</evidence>
<dbReference type="PANTHER" id="PTHR34415">
    <property type="entry name" value="INTEGRASE CATALYTIC DOMAIN-CONTAINING PROTEIN"/>
    <property type="match status" value="1"/>
</dbReference>
<protein>
    <submittedName>
        <fullName evidence="1">Uncharacterized protein</fullName>
    </submittedName>
</protein>
<dbReference type="PANTHER" id="PTHR34415:SF1">
    <property type="entry name" value="INTEGRASE CATALYTIC DOMAIN-CONTAINING PROTEIN"/>
    <property type="match status" value="1"/>
</dbReference>
<dbReference type="AlphaFoldDB" id="A0A1B6EPW1"/>
<proteinExistence type="predicted"/>
<accession>A0A1B6EPW1</accession>